<keyword evidence="4" id="KW-1185">Reference proteome</keyword>
<evidence type="ECO:0000313" key="3">
    <source>
        <dbReference type="EMBL" id="ORA42069.1"/>
    </source>
</evidence>
<evidence type="ECO:0000313" key="2">
    <source>
        <dbReference type="EMBL" id="MCV6991815.1"/>
    </source>
</evidence>
<dbReference type="EMBL" id="MVHL01000092">
    <property type="protein sequence ID" value="ORA42069.1"/>
    <property type="molecule type" value="Genomic_DNA"/>
</dbReference>
<reference evidence="2" key="2">
    <citation type="submission" date="2020-07" db="EMBL/GenBank/DDBJ databases">
        <authorList>
            <person name="Pettersson B.M.F."/>
            <person name="Behra P.R.K."/>
            <person name="Ramesh M."/>
            <person name="Das S."/>
            <person name="Dasgupta S."/>
            <person name="Kirsebom L.A."/>
        </authorList>
    </citation>
    <scope>NUCLEOTIDE SEQUENCE</scope>
    <source>
        <strain evidence="2">DSM 45439</strain>
    </source>
</reference>
<evidence type="ECO:0000313" key="5">
    <source>
        <dbReference type="Proteomes" id="UP001207588"/>
    </source>
</evidence>
<reference evidence="3 4" key="1">
    <citation type="submission" date="2017-02" db="EMBL/GenBank/DDBJ databases">
        <title>The new phylogeny of genus Mycobacterium.</title>
        <authorList>
            <person name="Tortoli E."/>
            <person name="Trovato A."/>
            <person name="Cirillo D.M."/>
        </authorList>
    </citation>
    <scope>NUCLEOTIDE SEQUENCE [LARGE SCALE GENOMIC DNA]</scope>
    <source>
        <strain evidence="3 4">DSM 45439</strain>
    </source>
</reference>
<sequence length="281" mass="31243">MTGSPMDLGKWWSLHTGHYAWVLGRHLAAAREGRLSPTWREDLITDTMKPIRSLRLPSGGGLSLDDIMAGKRRTMPPPAPPKPVPEVVLKSCVLGLREHDPCAELDADVVQACAALDVAHIPPAAWEPYAANGDWRTALDAWFAAASAALDDAAHAERVHRWAHPDRTSVGIEEYKLEQLSIEHDLLEVSYLAGIEAGTGVDSGWRDRLAQRLEHWGDSERREQYRLALLNHDTPRWPHAPSTARDADIENDPYRGVFGSAPPLPSLPTHPLPDYWRMPAR</sequence>
<feature type="region of interest" description="Disordered" evidence="1">
    <location>
        <begin position="237"/>
        <end position="265"/>
    </location>
</feature>
<proteinExistence type="predicted"/>
<dbReference type="RefSeq" id="WP_042791570.1">
    <property type="nucleotide sequence ID" value="NZ_JACKTG010000073.1"/>
</dbReference>
<organism evidence="2 5">
    <name type="scientific">Mycobacterium bouchedurhonense</name>
    <dbReference type="NCBI Taxonomy" id="701041"/>
    <lineage>
        <taxon>Bacteria</taxon>
        <taxon>Bacillati</taxon>
        <taxon>Actinomycetota</taxon>
        <taxon>Actinomycetes</taxon>
        <taxon>Mycobacteriales</taxon>
        <taxon>Mycobacteriaceae</taxon>
        <taxon>Mycobacterium</taxon>
        <taxon>Mycobacterium avium complex (MAC)</taxon>
    </lineage>
</organism>
<dbReference type="EMBL" id="JACKTG010000073">
    <property type="protein sequence ID" value="MCV6991815.1"/>
    <property type="molecule type" value="Genomic_DNA"/>
</dbReference>
<reference evidence="2" key="3">
    <citation type="journal article" date="2022" name="BMC Genomics">
        <title>Comparative genome analysis of mycobacteria focusing on tRNA and non-coding RNA.</title>
        <authorList>
            <person name="Behra P.R.K."/>
            <person name="Pettersson B.M.F."/>
            <person name="Ramesh M."/>
            <person name="Das S."/>
            <person name="Dasgupta S."/>
            <person name="Kirsebom L.A."/>
        </authorList>
    </citation>
    <scope>NUCLEOTIDE SEQUENCE</scope>
    <source>
        <strain evidence="2">DSM 45439</strain>
    </source>
</reference>
<evidence type="ECO:0000256" key="1">
    <source>
        <dbReference type="SAM" id="MobiDB-lite"/>
    </source>
</evidence>
<name>A0AAW5SA22_MYCBC</name>
<accession>A0AAW5SA22</accession>
<protein>
    <submittedName>
        <fullName evidence="2">Uncharacterized protein</fullName>
    </submittedName>
</protein>
<gene>
    <name evidence="3" type="ORF">BST19_26445</name>
    <name evidence="2" type="ORF">H7I91_21505</name>
</gene>
<evidence type="ECO:0000313" key="4">
    <source>
        <dbReference type="Proteomes" id="UP000192293"/>
    </source>
</evidence>
<dbReference type="AlphaFoldDB" id="A0AAW5SA22"/>
<dbReference type="Proteomes" id="UP000192293">
    <property type="component" value="Unassembled WGS sequence"/>
</dbReference>
<dbReference type="Proteomes" id="UP001207588">
    <property type="component" value="Unassembled WGS sequence"/>
</dbReference>
<comment type="caution">
    <text evidence="2">The sequence shown here is derived from an EMBL/GenBank/DDBJ whole genome shotgun (WGS) entry which is preliminary data.</text>
</comment>